<dbReference type="PANTHER" id="PTHR35936">
    <property type="entry name" value="MEMBRANE-BOUND LYTIC MUREIN TRANSGLYCOSYLASE F"/>
    <property type="match status" value="1"/>
</dbReference>
<dbReference type="RefSeq" id="WP_271197557.1">
    <property type="nucleotide sequence ID" value="NZ_BSFN01000019.1"/>
</dbReference>
<keyword evidence="6" id="KW-1185">Reference proteome</keyword>
<dbReference type="SMART" id="SM00062">
    <property type="entry name" value="PBPb"/>
    <property type="match status" value="1"/>
</dbReference>
<reference evidence="5" key="1">
    <citation type="journal article" date="2014" name="Int. J. Syst. Evol. Microbiol.">
        <title>Complete genome sequence of Corynebacterium casei LMG S-19264T (=DSM 44701T), isolated from a smear-ripened cheese.</title>
        <authorList>
            <consortium name="US DOE Joint Genome Institute (JGI-PGF)"/>
            <person name="Walter F."/>
            <person name="Albersmeier A."/>
            <person name="Kalinowski J."/>
            <person name="Ruckert C."/>
        </authorList>
    </citation>
    <scope>NUCLEOTIDE SEQUENCE</scope>
    <source>
        <strain evidence="5">VKM B-2935</strain>
    </source>
</reference>
<gene>
    <name evidence="5" type="ORF">GCM10017655_43770</name>
</gene>
<organism evidence="5 6">
    <name type="scientific">Pseudomonas turukhanskensis</name>
    <dbReference type="NCBI Taxonomy" id="1806536"/>
    <lineage>
        <taxon>Bacteria</taxon>
        <taxon>Pseudomonadati</taxon>
        <taxon>Pseudomonadota</taxon>
        <taxon>Gammaproteobacteria</taxon>
        <taxon>Pseudomonadales</taxon>
        <taxon>Pseudomonadaceae</taxon>
        <taxon>Pseudomonas</taxon>
    </lineage>
</organism>
<proteinExistence type="inferred from homology"/>
<accession>A0A9W6KD52</accession>
<dbReference type="Pfam" id="PF00497">
    <property type="entry name" value="SBP_bac_3"/>
    <property type="match status" value="1"/>
</dbReference>
<reference evidence="5" key="2">
    <citation type="submission" date="2023-01" db="EMBL/GenBank/DDBJ databases">
        <authorList>
            <person name="Sun Q."/>
            <person name="Evtushenko L."/>
        </authorList>
    </citation>
    <scope>NUCLEOTIDE SEQUENCE</scope>
    <source>
        <strain evidence="5">VKM B-2935</strain>
    </source>
</reference>
<feature type="domain" description="Solute-binding protein family 3/N-terminal" evidence="4">
    <location>
        <begin position="22"/>
        <end position="241"/>
    </location>
</feature>
<name>A0A9W6KD52_9PSED</name>
<dbReference type="InterPro" id="IPR001638">
    <property type="entry name" value="Solute-binding_3/MltF_N"/>
</dbReference>
<evidence type="ECO:0000256" key="1">
    <source>
        <dbReference type="ARBA" id="ARBA00010333"/>
    </source>
</evidence>
<feature type="chain" id="PRO_5040762497" evidence="3">
    <location>
        <begin position="21"/>
        <end position="242"/>
    </location>
</feature>
<evidence type="ECO:0000256" key="2">
    <source>
        <dbReference type="ARBA" id="ARBA00022729"/>
    </source>
</evidence>
<dbReference type="AlphaFoldDB" id="A0A9W6KD52"/>
<comment type="similarity">
    <text evidence="1">Belongs to the bacterial solute-binding protein 3 family.</text>
</comment>
<feature type="signal peptide" evidence="3">
    <location>
        <begin position="1"/>
        <end position="20"/>
    </location>
</feature>
<sequence length="242" mass="27835">MSRLLQTLALFWLLSLPALADPLRIGFGTNKPPYVFEAEHAGLDYELVQASLRSAGYEMEPYFAPMERLHVMLGRGEIDCIATTNEMSGVAAYYSDVYIYYHNTVAALASRKLQIRTLEDLRSVSISAFQRARFLLGPEFAAVVKDHPNYREEAQQVARNRLLYSGRIDVIIGDPKVIRYFNRDVLDMVDVTQPLTWYPLFPPTPYKVGFRFQIQREQFNQGLAAIRRSGEYEAIERKYADY</sequence>
<dbReference type="EMBL" id="BSFN01000019">
    <property type="protein sequence ID" value="GLK91313.1"/>
    <property type="molecule type" value="Genomic_DNA"/>
</dbReference>
<evidence type="ECO:0000313" key="6">
    <source>
        <dbReference type="Proteomes" id="UP001143328"/>
    </source>
</evidence>
<dbReference type="Gene3D" id="3.40.190.10">
    <property type="entry name" value="Periplasmic binding protein-like II"/>
    <property type="match status" value="2"/>
</dbReference>
<protein>
    <submittedName>
        <fullName evidence="5">Polar amino acid ABC transporter</fullName>
    </submittedName>
</protein>
<dbReference type="Proteomes" id="UP001143328">
    <property type="component" value="Unassembled WGS sequence"/>
</dbReference>
<dbReference type="SUPFAM" id="SSF53850">
    <property type="entry name" value="Periplasmic binding protein-like II"/>
    <property type="match status" value="1"/>
</dbReference>
<evidence type="ECO:0000259" key="4">
    <source>
        <dbReference type="SMART" id="SM00062"/>
    </source>
</evidence>
<evidence type="ECO:0000256" key="3">
    <source>
        <dbReference type="SAM" id="SignalP"/>
    </source>
</evidence>
<evidence type="ECO:0000313" key="5">
    <source>
        <dbReference type="EMBL" id="GLK91313.1"/>
    </source>
</evidence>
<keyword evidence="2 3" id="KW-0732">Signal</keyword>
<comment type="caution">
    <text evidence="5">The sequence shown here is derived from an EMBL/GenBank/DDBJ whole genome shotgun (WGS) entry which is preliminary data.</text>
</comment>
<dbReference type="PANTHER" id="PTHR35936:SF25">
    <property type="entry name" value="ABC TRANSPORTER SUBSTRATE-BINDING PROTEIN"/>
    <property type="match status" value="1"/>
</dbReference>